<dbReference type="OrthoDB" id="9815497at2"/>
<proteinExistence type="predicted"/>
<evidence type="ECO:0000259" key="2">
    <source>
        <dbReference type="Pfam" id="PF13478"/>
    </source>
</evidence>
<name>A0A1Q8ZWL7_9HYPH</name>
<evidence type="ECO:0000313" key="4">
    <source>
        <dbReference type="Proteomes" id="UP000186894"/>
    </source>
</evidence>
<feature type="domain" description="XdhC Rossmann" evidence="2">
    <location>
        <begin position="193"/>
        <end position="333"/>
    </location>
</feature>
<dbReference type="InterPro" id="IPR052698">
    <property type="entry name" value="MoCofactor_Util/Proc"/>
</dbReference>
<dbReference type="RefSeq" id="WP_075637988.1">
    <property type="nucleotide sequence ID" value="NZ_MKIM01000021.1"/>
</dbReference>
<dbReference type="Proteomes" id="UP000186894">
    <property type="component" value="Unassembled WGS sequence"/>
</dbReference>
<comment type="caution">
    <text evidence="3">The sequence shown here is derived from an EMBL/GenBank/DDBJ whole genome shotgun (WGS) entry which is preliminary data.</text>
</comment>
<dbReference type="AlphaFoldDB" id="A0A1Q8ZWL7"/>
<evidence type="ECO:0000259" key="1">
    <source>
        <dbReference type="Pfam" id="PF02625"/>
    </source>
</evidence>
<keyword evidence="4" id="KW-1185">Reference proteome</keyword>
<dbReference type="STRING" id="1867956.BJF95_03840"/>
<dbReference type="PANTHER" id="PTHR30388:SF4">
    <property type="entry name" value="MOLYBDENUM COFACTOR INSERTION CHAPERONE PAOD"/>
    <property type="match status" value="1"/>
</dbReference>
<protein>
    <recommendedName>
        <fullName evidence="5">Xanthine dehydrogenase</fullName>
    </recommendedName>
</protein>
<gene>
    <name evidence="3" type="ORF">BJF95_03840</name>
</gene>
<sequence length="345" mass="37999">MADFLASQHSFPSWPEFGLYEDVMKFVLEACEKNQPVALATLIDATGGSPRPPGTQMAISRDRMSGFLSGGCIEADVALHARRTLVDGLRRVLVYGEQSKFRDIRLQCGASITIAIEKLSPSDPAIITYARLREARQQVIWISDGERRYAGSDVSDFEEQQQDAAAIALSSTQSVGRYGGKGYWIRHRPLVRLILIGADPTTLAIARLAKEAEFEVILVRKSGPSEPPPIGVDRYSRRSLEHVLSGIELDNRTAVVFADHNFEANKHSVVRLLNSKAGYVGMLGATRNRDVKEDFLRARGFSDNDIARFRSPVGIRISRSTPIAIAISTVAEIISVMEQKTGNTI</sequence>
<dbReference type="Pfam" id="PF13478">
    <property type="entry name" value="XdhC_C"/>
    <property type="match status" value="1"/>
</dbReference>
<dbReference type="InterPro" id="IPR027051">
    <property type="entry name" value="XdhC_Rossmann_dom"/>
</dbReference>
<accession>A0A1Q8ZWL7</accession>
<feature type="domain" description="XdhC- CoxI" evidence="1">
    <location>
        <begin position="31"/>
        <end position="96"/>
    </location>
</feature>
<dbReference type="Pfam" id="PF02625">
    <property type="entry name" value="XdhC_CoxI"/>
    <property type="match status" value="1"/>
</dbReference>
<organism evidence="3 4">
    <name type="scientific">Rhizobium oryziradicis</name>
    <dbReference type="NCBI Taxonomy" id="1867956"/>
    <lineage>
        <taxon>Bacteria</taxon>
        <taxon>Pseudomonadati</taxon>
        <taxon>Pseudomonadota</taxon>
        <taxon>Alphaproteobacteria</taxon>
        <taxon>Hyphomicrobiales</taxon>
        <taxon>Rhizobiaceae</taxon>
        <taxon>Rhizobium/Agrobacterium group</taxon>
        <taxon>Rhizobium</taxon>
    </lineage>
</organism>
<reference evidence="3 4" key="1">
    <citation type="submission" date="2016-09" db="EMBL/GenBank/DDBJ databases">
        <title>Rhizobium oryziradicis sp. nov., isolated from the root of rice.</title>
        <authorList>
            <person name="Zhao J."/>
            <person name="Zhang X."/>
        </authorList>
    </citation>
    <scope>NUCLEOTIDE SEQUENCE [LARGE SCALE GENOMIC DNA]</scope>
    <source>
        <strain evidence="3 4">N19</strain>
    </source>
</reference>
<dbReference type="Gene3D" id="3.40.50.720">
    <property type="entry name" value="NAD(P)-binding Rossmann-like Domain"/>
    <property type="match status" value="1"/>
</dbReference>
<dbReference type="PANTHER" id="PTHR30388">
    <property type="entry name" value="ALDEHYDE OXIDOREDUCTASE MOLYBDENUM COFACTOR ASSEMBLY PROTEIN"/>
    <property type="match status" value="1"/>
</dbReference>
<dbReference type="InterPro" id="IPR003777">
    <property type="entry name" value="XdhC_CoxI"/>
</dbReference>
<dbReference type="EMBL" id="MKIM01000021">
    <property type="protein sequence ID" value="OLP46319.1"/>
    <property type="molecule type" value="Genomic_DNA"/>
</dbReference>
<evidence type="ECO:0000313" key="3">
    <source>
        <dbReference type="EMBL" id="OLP46319.1"/>
    </source>
</evidence>
<evidence type="ECO:0008006" key="5">
    <source>
        <dbReference type="Google" id="ProtNLM"/>
    </source>
</evidence>